<feature type="compositionally biased region" description="Basic and acidic residues" evidence="12">
    <location>
        <begin position="985"/>
        <end position="995"/>
    </location>
</feature>
<keyword evidence="8 13" id="KW-1133">Transmembrane helix</keyword>
<evidence type="ECO:0000256" key="5">
    <source>
        <dbReference type="ARBA" id="ARBA00022737"/>
    </source>
</evidence>
<evidence type="ECO:0000313" key="15">
    <source>
        <dbReference type="EMBL" id="KAL3878262.1"/>
    </source>
</evidence>
<feature type="domain" description="Cadherin" evidence="14">
    <location>
        <begin position="684"/>
        <end position="788"/>
    </location>
</feature>
<gene>
    <name evidence="15" type="ORF">ACJMK2_030627</name>
</gene>
<feature type="transmembrane region" description="Helical" evidence="13">
    <location>
        <begin position="799"/>
        <end position="823"/>
    </location>
</feature>
<keyword evidence="3 13" id="KW-0812">Transmembrane</keyword>
<dbReference type="InterPro" id="IPR002126">
    <property type="entry name" value="Cadherin-like_dom"/>
</dbReference>
<accession>A0ABD3WWV6</accession>
<feature type="domain" description="Cadherin" evidence="14">
    <location>
        <begin position="575"/>
        <end position="680"/>
    </location>
</feature>
<dbReference type="FunFam" id="2.60.40.60:FF:000007">
    <property type="entry name" value="Protocadherin alpha 2"/>
    <property type="match status" value="1"/>
</dbReference>
<dbReference type="PANTHER" id="PTHR24026">
    <property type="entry name" value="FAT ATYPICAL CADHERIN-RELATED"/>
    <property type="match status" value="1"/>
</dbReference>
<evidence type="ECO:0000256" key="6">
    <source>
        <dbReference type="ARBA" id="ARBA00022837"/>
    </source>
</evidence>
<proteinExistence type="predicted"/>
<feature type="domain" description="Cadherin" evidence="14">
    <location>
        <begin position="364"/>
        <end position="468"/>
    </location>
</feature>
<evidence type="ECO:0000259" key="14">
    <source>
        <dbReference type="PROSITE" id="PS50268"/>
    </source>
</evidence>
<keyword evidence="6 11" id="KW-0106">Calcium</keyword>
<dbReference type="Proteomes" id="UP001634394">
    <property type="component" value="Unassembled WGS sequence"/>
</dbReference>
<keyword evidence="7" id="KW-0130">Cell adhesion</keyword>
<dbReference type="InterPro" id="IPR015919">
    <property type="entry name" value="Cadherin-like_sf"/>
</dbReference>
<dbReference type="PROSITE" id="PS50268">
    <property type="entry name" value="CADHERIN_2"/>
    <property type="match status" value="7"/>
</dbReference>
<dbReference type="GO" id="GO:0005509">
    <property type="term" value="F:calcium ion binding"/>
    <property type="evidence" value="ECO:0007669"/>
    <property type="project" value="UniProtKB-UniRule"/>
</dbReference>
<dbReference type="EMBL" id="JBJQND010000004">
    <property type="protein sequence ID" value="KAL3878262.1"/>
    <property type="molecule type" value="Genomic_DNA"/>
</dbReference>
<comment type="subcellular location">
    <subcellularLocation>
        <location evidence="1">Cell membrane</location>
        <topology evidence="1">Single-pass type I membrane protein</topology>
    </subcellularLocation>
</comment>
<dbReference type="FunFam" id="2.60.40.60:FF:000002">
    <property type="entry name" value="Protocadherin alpha 2"/>
    <property type="match status" value="1"/>
</dbReference>
<dbReference type="PANTHER" id="PTHR24026:SF133">
    <property type="entry name" value="CADHERIN-RELATED FAMILY MEMBER 2"/>
    <property type="match status" value="1"/>
</dbReference>
<evidence type="ECO:0000313" key="16">
    <source>
        <dbReference type="Proteomes" id="UP001634394"/>
    </source>
</evidence>
<dbReference type="FunFam" id="2.60.40.60:FF:000033">
    <property type="entry name" value="FAT atypical cadherin 1"/>
    <property type="match status" value="1"/>
</dbReference>
<evidence type="ECO:0000256" key="11">
    <source>
        <dbReference type="PROSITE-ProRule" id="PRU00043"/>
    </source>
</evidence>
<evidence type="ECO:0000256" key="8">
    <source>
        <dbReference type="ARBA" id="ARBA00022989"/>
    </source>
</evidence>
<organism evidence="15 16">
    <name type="scientific">Sinanodonta woodiana</name>
    <name type="common">Chinese pond mussel</name>
    <name type="synonym">Anodonta woodiana</name>
    <dbReference type="NCBI Taxonomy" id="1069815"/>
    <lineage>
        <taxon>Eukaryota</taxon>
        <taxon>Metazoa</taxon>
        <taxon>Spiralia</taxon>
        <taxon>Lophotrochozoa</taxon>
        <taxon>Mollusca</taxon>
        <taxon>Bivalvia</taxon>
        <taxon>Autobranchia</taxon>
        <taxon>Heteroconchia</taxon>
        <taxon>Palaeoheterodonta</taxon>
        <taxon>Unionida</taxon>
        <taxon>Unionoidea</taxon>
        <taxon>Unionidae</taxon>
        <taxon>Unioninae</taxon>
        <taxon>Sinanodonta</taxon>
    </lineage>
</organism>
<protein>
    <recommendedName>
        <fullName evidence="14">Cadherin domain-containing protein</fullName>
    </recommendedName>
</protein>
<evidence type="ECO:0000256" key="12">
    <source>
        <dbReference type="SAM" id="MobiDB-lite"/>
    </source>
</evidence>
<sequence length="995" mass="110093">MFITRILERLILWSVCSLSFLICVHGNLLYTLQEELPGITILGNVARESDLPNQKGITQMIFQSFQYVLITSGQSELSKIFEIDPITSDLKTKGTVDRELLCPNNGICLLSFKVGANSVTVGVYTFINVTVNVTDCNDNAPAFSLSVVELTILENTPIHESIPLDVIATDHDAGTNSVLKYRIIPESETFGLVVNDEEGGTHYLSLVTKKLLDRETQGFYQIYVIAFDGGMPSKTGTLTINITVTDVNDNRPRFSQDPYNITIDEKTTLNSVILRVSATDRDDGRNGKITYSLTRTDPSALASFIALNTSTGEITLLKSLIYNPNLVYKLFIHAQDNGSPVKSARAVVWLYVKRSKTVAPVININSLFSGQLSENALEYASVVYIAVTFPDWDLHAHVTCTCNPCGEFEIRTIAIDTFTLTVAKKLDRETMSLYNVTITCSARDTPFLNTSEHFIIEIKDENDNAPVFQQAVYIVNVTENNVPGATLLKVKATDADIGANGAIQYTFASGLGNNIFTIGSTNGTISVNGQLDRESQSVYSLYVCAHDSGQEIQLTSTALVTVHVLDLNDVYPVFNQSSYTMSVMENQNSSGPVYIGQVFAVDTDEGENGRLSYLIPTAYELLPYRILQNGIIVVTESLDREHISNYTFEVIAYDHGIVPKSSTVVVTVNVCDINDNEPIFIFPSSNNNTINVEMSTMPNTVIVAIIASDNDIGNNKKLSYAIEAGNTNQIFQIDHITGNIVFSRVLLETYLGSYDLMVSATDHGNPARCNRTVLRVIVFKSNVTAPLDNVKLATAGQTIVIVISISCVIFVLSIVGIIVICLIRSTNKDKRVYNPRIYEEHKMIEPSTSDNRRPIAMHRLRKEMSSLAKGASNKAKEMDSSFLGDDMDGFNSSSLARTSIYNTSMSTFKSSDKQLSQTQGQTHPMISQPFPAKHTFEEERYQPFPVKNTLEGERYSYIEDTWDTSDSCCEESDEDVKRKTTNSNGKEKNHYATAF</sequence>
<dbReference type="FunFam" id="2.60.40.60:FF:000020">
    <property type="entry name" value="Dachsous cadherin-related 1b"/>
    <property type="match status" value="1"/>
</dbReference>
<dbReference type="SMART" id="SM00112">
    <property type="entry name" value="CA"/>
    <property type="match status" value="7"/>
</dbReference>
<evidence type="ECO:0000256" key="10">
    <source>
        <dbReference type="ARBA" id="ARBA00023180"/>
    </source>
</evidence>
<dbReference type="CDD" id="cd11304">
    <property type="entry name" value="Cadherin_repeat"/>
    <property type="match status" value="6"/>
</dbReference>
<dbReference type="Pfam" id="PF08266">
    <property type="entry name" value="Cadherin_2"/>
    <property type="match status" value="1"/>
</dbReference>
<evidence type="ECO:0000256" key="9">
    <source>
        <dbReference type="ARBA" id="ARBA00023136"/>
    </source>
</evidence>
<keyword evidence="9 13" id="KW-0472">Membrane</keyword>
<dbReference type="AlphaFoldDB" id="A0ABD3WWV6"/>
<evidence type="ECO:0000256" key="4">
    <source>
        <dbReference type="ARBA" id="ARBA00022729"/>
    </source>
</evidence>
<dbReference type="Pfam" id="PF00028">
    <property type="entry name" value="Cadherin"/>
    <property type="match status" value="5"/>
</dbReference>
<dbReference type="GO" id="GO:0005886">
    <property type="term" value="C:plasma membrane"/>
    <property type="evidence" value="ECO:0007669"/>
    <property type="project" value="UniProtKB-SubCell"/>
</dbReference>
<dbReference type="PROSITE" id="PS00232">
    <property type="entry name" value="CADHERIN_1"/>
    <property type="match status" value="3"/>
</dbReference>
<keyword evidence="5" id="KW-0677">Repeat</keyword>
<dbReference type="FunFam" id="2.60.40.60:FF:000116">
    <property type="entry name" value="Dachsous cadherin-related 2"/>
    <property type="match status" value="1"/>
</dbReference>
<evidence type="ECO:0000256" key="1">
    <source>
        <dbReference type="ARBA" id="ARBA00004251"/>
    </source>
</evidence>
<dbReference type="GO" id="GO:0007155">
    <property type="term" value="P:cell adhesion"/>
    <property type="evidence" value="ECO:0007669"/>
    <property type="project" value="UniProtKB-KW"/>
</dbReference>
<dbReference type="InterPro" id="IPR013164">
    <property type="entry name" value="Cadherin_N"/>
</dbReference>
<evidence type="ECO:0000256" key="3">
    <source>
        <dbReference type="ARBA" id="ARBA00022692"/>
    </source>
</evidence>
<keyword evidence="2" id="KW-1003">Cell membrane</keyword>
<dbReference type="PRINTS" id="PR00205">
    <property type="entry name" value="CADHERIN"/>
</dbReference>
<feature type="domain" description="Cadherin" evidence="14">
    <location>
        <begin position="46"/>
        <end position="143"/>
    </location>
</feature>
<dbReference type="InterPro" id="IPR020894">
    <property type="entry name" value="Cadherin_CS"/>
</dbReference>
<feature type="region of interest" description="Disordered" evidence="12">
    <location>
        <begin position="968"/>
        <end position="995"/>
    </location>
</feature>
<evidence type="ECO:0000256" key="7">
    <source>
        <dbReference type="ARBA" id="ARBA00022889"/>
    </source>
</evidence>
<dbReference type="GO" id="GO:0007163">
    <property type="term" value="P:establishment or maintenance of cell polarity"/>
    <property type="evidence" value="ECO:0007669"/>
    <property type="project" value="UniProtKB-ARBA"/>
</dbReference>
<comment type="caution">
    <text evidence="15">The sequence shown here is derived from an EMBL/GenBank/DDBJ whole genome shotgun (WGS) entry which is preliminary data.</text>
</comment>
<keyword evidence="10" id="KW-0325">Glycoprotein</keyword>
<name>A0ABD3WWV6_SINWO</name>
<dbReference type="Gene3D" id="2.60.40.60">
    <property type="entry name" value="Cadherins"/>
    <property type="match status" value="7"/>
</dbReference>
<feature type="domain" description="Cadherin" evidence="14">
    <location>
        <begin position="144"/>
        <end position="254"/>
    </location>
</feature>
<feature type="domain" description="Cadherin" evidence="14">
    <location>
        <begin position="469"/>
        <end position="574"/>
    </location>
</feature>
<evidence type="ECO:0000256" key="2">
    <source>
        <dbReference type="ARBA" id="ARBA00022475"/>
    </source>
</evidence>
<keyword evidence="4" id="KW-0732">Signal</keyword>
<dbReference type="SUPFAM" id="SSF49313">
    <property type="entry name" value="Cadherin-like"/>
    <property type="match status" value="7"/>
</dbReference>
<evidence type="ECO:0000256" key="13">
    <source>
        <dbReference type="SAM" id="Phobius"/>
    </source>
</evidence>
<keyword evidence="16" id="KW-1185">Reference proteome</keyword>
<reference evidence="15 16" key="1">
    <citation type="submission" date="2024-11" db="EMBL/GenBank/DDBJ databases">
        <title>Chromosome-level genome assembly of the freshwater bivalve Anodonta woodiana.</title>
        <authorList>
            <person name="Chen X."/>
        </authorList>
    </citation>
    <scope>NUCLEOTIDE SEQUENCE [LARGE SCALE GENOMIC DNA]</scope>
    <source>
        <strain evidence="15">MN2024</strain>
        <tissue evidence="15">Gills</tissue>
    </source>
</reference>
<feature type="domain" description="Cadherin" evidence="14">
    <location>
        <begin position="255"/>
        <end position="362"/>
    </location>
</feature>